<dbReference type="GO" id="GO:0005829">
    <property type="term" value="C:cytosol"/>
    <property type="evidence" value="ECO:0007669"/>
    <property type="project" value="TreeGrafter"/>
</dbReference>
<dbReference type="Pfam" id="PF00763">
    <property type="entry name" value="THF_DHG_CYH"/>
    <property type="match status" value="1"/>
</dbReference>
<keyword evidence="3 9" id="KW-0658">Purine biosynthesis</keyword>
<gene>
    <name evidence="9" type="primary">folD</name>
    <name evidence="12" type="ORF">COV10_01820</name>
</gene>
<dbReference type="GO" id="GO:0004488">
    <property type="term" value="F:methylenetetrahydrofolate dehydrogenase (NADP+) activity"/>
    <property type="evidence" value="ECO:0007669"/>
    <property type="project" value="UniProtKB-UniRule"/>
</dbReference>
<feature type="domain" description="Tetrahydrofolate dehydrogenase/cyclohydrolase catalytic" evidence="10">
    <location>
        <begin position="42"/>
        <end position="168"/>
    </location>
</feature>
<dbReference type="Proteomes" id="UP000228767">
    <property type="component" value="Unassembled WGS sequence"/>
</dbReference>
<dbReference type="GO" id="GO:0009086">
    <property type="term" value="P:methionine biosynthetic process"/>
    <property type="evidence" value="ECO:0007669"/>
    <property type="project" value="UniProtKB-KW"/>
</dbReference>
<dbReference type="EC" id="3.5.4.9" evidence="9"/>
<keyword evidence="8 9" id="KW-0511">Multifunctional enzyme</keyword>
<dbReference type="GO" id="GO:0006164">
    <property type="term" value="P:purine nucleotide biosynthetic process"/>
    <property type="evidence" value="ECO:0007669"/>
    <property type="project" value="UniProtKB-KW"/>
</dbReference>
<feature type="binding site" evidence="9">
    <location>
        <position position="278"/>
    </location>
    <ligand>
        <name>NADP(+)</name>
        <dbReference type="ChEBI" id="CHEBI:58349"/>
    </ligand>
</feature>
<dbReference type="AlphaFoldDB" id="A0A2H0REM0"/>
<evidence type="ECO:0000313" key="12">
    <source>
        <dbReference type="EMBL" id="PIR45001.1"/>
    </source>
</evidence>
<dbReference type="InterPro" id="IPR020631">
    <property type="entry name" value="THF_DH/CycHdrlase_NAD-bd_dom"/>
</dbReference>
<comment type="pathway">
    <text evidence="1 9">One-carbon metabolism; tetrahydrofolate interconversion.</text>
</comment>
<name>A0A2H0REM0_9BACT</name>
<keyword evidence="2 9" id="KW-0554">One-carbon metabolism</keyword>
<evidence type="ECO:0000256" key="4">
    <source>
        <dbReference type="ARBA" id="ARBA00022801"/>
    </source>
</evidence>
<comment type="subunit">
    <text evidence="9">Homodimer.</text>
</comment>
<comment type="similarity">
    <text evidence="9">Belongs to the tetrahydrofolate dehydrogenase/cyclohydrolase family.</text>
</comment>
<evidence type="ECO:0000256" key="3">
    <source>
        <dbReference type="ARBA" id="ARBA00022755"/>
    </source>
</evidence>
<comment type="function">
    <text evidence="9">Catalyzes the oxidation of 5,10-methylenetetrahydrofolate to 5,10-methenyltetrahydrofolate and then the hydrolysis of 5,10-methenyltetrahydrofolate to 10-formyltetrahydrofolate.</text>
</comment>
<dbReference type="Gene3D" id="3.40.50.10860">
    <property type="entry name" value="Leucine Dehydrogenase, chain A, domain 1"/>
    <property type="match status" value="1"/>
</dbReference>
<dbReference type="Gene3D" id="3.40.50.720">
    <property type="entry name" value="NAD(P)-binding Rossmann-like Domain"/>
    <property type="match status" value="1"/>
</dbReference>
<accession>A0A2H0REM0</accession>
<keyword evidence="9" id="KW-0368">Histidine biosynthesis</keyword>
<comment type="catalytic activity">
    <reaction evidence="9">
        <text>(6R)-5,10-methylene-5,6,7,8-tetrahydrofolate + NADP(+) = (6R)-5,10-methenyltetrahydrofolate + NADPH</text>
        <dbReference type="Rhea" id="RHEA:22812"/>
        <dbReference type="ChEBI" id="CHEBI:15636"/>
        <dbReference type="ChEBI" id="CHEBI:57455"/>
        <dbReference type="ChEBI" id="CHEBI:57783"/>
        <dbReference type="ChEBI" id="CHEBI:58349"/>
        <dbReference type="EC" id="1.5.1.5"/>
    </reaction>
</comment>
<dbReference type="EMBL" id="PCYI01000012">
    <property type="protein sequence ID" value="PIR45001.1"/>
    <property type="molecule type" value="Genomic_DNA"/>
</dbReference>
<evidence type="ECO:0000256" key="7">
    <source>
        <dbReference type="ARBA" id="ARBA00023167"/>
    </source>
</evidence>
<dbReference type="GO" id="GO:0000105">
    <property type="term" value="P:L-histidine biosynthetic process"/>
    <property type="evidence" value="ECO:0007669"/>
    <property type="project" value="UniProtKB-KW"/>
</dbReference>
<dbReference type="PANTHER" id="PTHR48099:SF5">
    <property type="entry name" value="C-1-TETRAHYDROFOLATE SYNTHASE, CYTOPLASMIC"/>
    <property type="match status" value="1"/>
</dbReference>
<evidence type="ECO:0000256" key="5">
    <source>
        <dbReference type="ARBA" id="ARBA00022857"/>
    </source>
</evidence>
<dbReference type="SUPFAM" id="SSF51735">
    <property type="entry name" value="NAD(P)-binding Rossmann-fold domains"/>
    <property type="match status" value="1"/>
</dbReference>
<evidence type="ECO:0000313" key="13">
    <source>
        <dbReference type="Proteomes" id="UP000228767"/>
    </source>
</evidence>
<organism evidence="12 13">
    <name type="scientific">Candidatus Vogelbacteria bacterium CG10_big_fil_rev_8_21_14_0_10_51_16</name>
    <dbReference type="NCBI Taxonomy" id="1975045"/>
    <lineage>
        <taxon>Bacteria</taxon>
        <taxon>Candidatus Vogeliibacteriota</taxon>
    </lineage>
</organism>
<dbReference type="PRINTS" id="PR00085">
    <property type="entry name" value="THFDHDRGNASE"/>
</dbReference>
<comment type="caution">
    <text evidence="12">The sequence shown here is derived from an EMBL/GenBank/DDBJ whole genome shotgun (WGS) entry which is preliminary data.</text>
</comment>
<evidence type="ECO:0000256" key="2">
    <source>
        <dbReference type="ARBA" id="ARBA00022563"/>
    </source>
</evidence>
<evidence type="ECO:0000259" key="10">
    <source>
        <dbReference type="Pfam" id="PF00763"/>
    </source>
</evidence>
<dbReference type="Pfam" id="PF02882">
    <property type="entry name" value="THF_DHG_CYH_C"/>
    <property type="match status" value="1"/>
</dbReference>
<comment type="catalytic activity">
    <reaction evidence="9">
        <text>(6R)-5,10-methenyltetrahydrofolate + H2O = (6R)-10-formyltetrahydrofolate + H(+)</text>
        <dbReference type="Rhea" id="RHEA:23700"/>
        <dbReference type="ChEBI" id="CHEBI:15377"/>
        <dbReference type="ChEBI" id="CHEBI:15378"/>
        <dbReference type="ChEBI" id="CHEBI:57455"/>
        <dbReference type="ChEBI" id="CHEBI:195366"/>
        <dbReference type="EC" id="3.5.4.9"/>
    </reaction>
</comment>
<dbReference type="UniPathway" id="UPA00193"/>
<keyword evidence="4 9" id="KW-0378">Hydrolase</keyword>
<keyword evidence="9" id="KW-0028">Amino-acid biosynthesis</keyword>
<dbReference type="GO" id="GO:0035999">
    <property type="term" value="P:tetrahydrofolate interconversion"/>
    <property type="evidence" value="ECO:0007669"/>
    <property type="project" value="UniProtKB-UniRule"/>
</dbReference>
<keyword evidence="7 9" id="KW-0486">Methionine biosynthesis</keyword>
<feature type="domain" description="Tetrahydrofolate dehydrogenase/cyclohydrolase NAD(P)-binding" evidence="11">
    <location>
        <begin position="190"/>
        <end position="325"/>
    </location>
</feature>
<feature type="binding site" evidence="9">
    <location>
        <begin position="213"/>
        <end position="215"/>
    </location>
    <ligand>
        <name>NADP(+)</name>
        <dbReference type="ChEBI" id="CHEBI:58349"/>
    </ligand>
</feature>
<evidence type="ECO:0000259" key="11">
    <source>
        <dbReference type="Pfam" id="PF02882"/>
    </source>
</evidence>
<dbReference type="InterPro" id="IPR046346">
    <property type="entry name" value="Aminoacid_DH-like_N_sf"/>
</dbReference>
<evidence type="ECO:0000256" key="6">
    <source>
        <dbReference type="ARBA" id="ARBA00023002"/>
    </source>
</evidence>
<sequence length="326" mass="34678">MISSLSFTIGLRILMRMLYPHRTALCKGQSYGVRGNLDTMIINGKKMAEGIKAELAREVALFEEPPVLGIVQVGDDPVVSRYVGVKKRFGEAIGVGVIHEQLSASASTEEVVATIERLSFSAQGEPRKVLDELGPRGGHRGLIVQLPLPPTLDANTILDSISLEHDVDVLSESACDNFADGTSIVAPPVVAAIAEIFNLHHVELQGRRVAVIGYGRLVGKPVSVWLRHEGALVDIFTKTDDLTDALHDQDIIISGTGVPGLIAPNMVREGVVLVDVGTSDAEGKLKGDIDATCAPKATLYTPVPGGVGPLTVAMLFKNLITLATKQ</sequence>
<proteinExistence type="inferred from homology"/>
<protein>
    <recommendedName>
        <fullName evidence="9">Bifunctional protein FolD</fullName>
    </recommendedName>
    <domain>
        <recommendedName>
            <fullName evidence="9">Methylenetetrahydrofolate dehydrogenase</fullName>
            <ecNumber evidence="9">1.5.1.5</ecNumber>
        </recommendedName>
    </domain>
    <domain>
        <recommendedName>
            <fullName evidence="9">Methenyltetrahydrofolate cyclohydrolase</fullName>
            <ecNumber evidence="9">3.5.4.9</ecNumber>
        </recommendedName>
    </domain>
</protein>
<dbReference type="InterPro" id="IPR020630">
    <property type="entry name" value="THF_DH/CycHdrlase_cat_dom"/>
</dbReference>
<evidence type="ECO:0000256" key="1">
    <source>
        <dbReference type="ARBA" id="ARBA00004777"/>
    </source>
</evidence>
<dbReference type="InterPro" id="IPR000672">
    <property type="entry name" value="THF_DH/CycHdrlase"/>
</dbReference>
<dbReference type="InterPro" id="IPR036291">
    <property type="entry name" value="NAD(P)-bd_dom_sf"/>
</dbReference>
<dbReference type="PANTHER" id="PTHR48099">
    <property type="entry name" value="C-1-TETRAHYDROFOLATE SYNTHASE, CYTOPLASMIC-RELATED"/>
    <property type="match status" value="1"/>
</dbReference>
<keyword evidence="6 9" id="KW-0560">Oxidoreductase</keyword>
<evidence type="ECO:0000256" key="8">
    <source>
        <dbReference type="ARBA" id="ARBA00023268"/>
    </source>
</evidence>
<keyword evidence="5 9" id="KW-0521">NADP</keyword>
<comment type="caution">
    <text evidence="9">Lacks conserved residue(s) required for the propagation of feature annotation.</text>
</comment>
<reference evidence="12 13" key="1">
    <citation type="submission" date="2017-09" db="EMBL/GenBank/DDBJ databases">
        <title>Depth-based differentiation of microbial function through sediment-hosted aquifers and enrichment of novel symbionts in the deep terrestrial subsurface.</title>
        <authorList>
            <person name="Probst A.J."/>
            <person name="Ladd B."/>
            <person name="Jarett J.K."/>
            <person name="Geller-Mcgrath D.E."/>
            <person name="Sieber C.M."/>
            <person name="Emerson J.B."/>
            <person name="Anantharaman K."/>
            <person name="Thomas B.C."/>
            <person name="Malmstrom R."/>
            <person name="Stieglmeier M."/>
            <person name="Klingl A."/>
            <person name="Woyke T."/>
            <person name="Ryan C.M."/>
            <person name="Banfield J.F."/>
        </authorList>
    </citation>
    <scope>NUCLEOTIDE SEQUENCE [LARGE SCALE GENOMIC DNA]</scope>
    <source>
        <strain evidence="12">CG10_big_fil_rev_8_21_14_0_10_51_16</strain>
    </source>
</reference>
<evidence type="ECO:0000256" key="9">
    <source>
        <dbReference type="HAMAP-Rule" id="MF_01576"/>
    </source>
</evidence>
<dbReference type="GO" id="GO:0004477">
    <property type="term" value="F:methenyltetrahydrofolate cyclohydrolase activity"/>
    <property type="evidence" value="ECO:0007669"/>
    <property type="project" value="UniProtKB-UniRule"/>
</dbReference>
<dbReference type="HAMAP" id="MF_01576">
    <property type="entry name" value="THF_DHG_CYH"/>
    <property type="match status" value="1"/>
</dbReference>
<dbReference type="EC" id="1.5.1.5" evidence="9"/>
<dbReference type="SUPFAM" id="SSF53223">
    <property type="entry name" value="Aminoacid dehydrogenase-like, N-terminal domain"/>
    <property type="match status" value="1"/>
</dbReference>